<feature type="binding site" evidence="8">
    <location>
        <begin position="26"/>
        <end position="31"/>
    </location>
    <ligand>
        <name>ATP</name>
        <dbReference type="ChEBI" id="CHEBI:30616"/>
    </ligand>
</feature>
<dbReference type="SMART" id="SM00977">
    <property type="entry name" value="TilS_C"/>
    <property type="match status" value="1"/>
</dbReference>
<evidence type="ECO:0000256" key="4">
    <source>
        <dbReference type="ARBA" id="ARBA00022694"/>
    </source>
</evidence>
<dbReference type="PANTHER" id="PTHR43033:SF1">
    <property type="entry name" value="TRNA(ILE)-LYSIDINE SYNTHASE-RELATED"/>
    <property type="match status" value="1"/>
</dbReference>
<dbReference type="NCBIfam" id="TIGR02433">
    <property type="entry name" value="lysidine_TilS_C"/>
    <property type="match status" value="1"/>
</dbReference>
<dbReference type="GO" id="GO:0005737">
    <property type="term" value="C:cytoplasm"/>
    <property type="evidence" value="ECO:0007669"/>
    <property type="project" value="UniProtKB-SubCell"/>
</dbReference>
<feature type="domain" description="Lysidine-tRNA(Ile) synthetase C-terminal" evidence="9">
    <location>
        <begin position="363"/>
        <end position="435"/>
    </location>
</feature>
<evidence type="ECO:0000256" key="2">
    <source>
        <dbReference type="ARBA" id="ARBA00022490"/>
    </source>
</evidence>
<keyword evidence="11" id="KW-1185">Reference proteome</keyword>
<evidence type="ECO:0000256" key="3">
    <source>
        <dbReference type="ARBA" id="ARBA00022598"/>
    </source>
</evidence>
<comment type="function">
    <text evidence="8">Ligates lysine onto the cytidine present at position 34 of the AUA codon-specific tRNA(Ile) that contains the anticodon CAU, in an ATP-dependent manner. Cytidine is converted to lysidine, thus changing the amino acid specificity of the tRNA from methionine to isoleucine.</text>
</comment>
<dbReference type="Pfam" id="PF01171">
    <property type="entry name" value="ATP_bind_3"/>
    <property type="match status" value="1"/>
</dbReference>
<dbReference type="InterPro" id="IPR011063">
    <property type="entry name" value="TilS/TtcA_N"/>
</dbReference>
<dbReference type="EC" id="6.3.4.19" evidence="8"/>
<dbReference type="SUPFAM" id="SSF56037">
    <property type="entry name" value="PheT/TilS domain"/>
    <property type="match status" value="1"/>
</dbReference>
<dbReference type="Gene3D" id="3.40.50.620">
    <property type="entry name" value="HUPs"/>
    <property type="match status" value="1"/>
</dbReference>
<evidence type="ECO:0000256" key="8">
    <source>
        <dbReference type="HAMAP-Rule" id="MF_01161"/>
    </source>
</evidence>
<dbReference type="InterPro" id="IPR012795">
    <property type="entry name" value="tRNA_Ile_lys_synt_N"/>
</dbReference>
<protein>
    <recommendedName>
        <fullName evidence="8">tRNA(Ile)-lysidine synthase</fullName>
        <ecNumber evidence="8">6.3.4.19</ecNumber>
    </recommendedName>
    <alternativeName>
        <fullName evidence="8">tRNA(Ile)-2-lysyl-cytidine synthase</fullName>
    </alternativeName>
    <alternativeName>
        <fullName evidence="8">tRNA(Ile)-lysidine synthetase</fullName>
    </alternativeName>
</protein>
<dbReference type="GO" id="GO:0006400">
    <property type="term" value="P:tRNA modification"/>
    <property type="evidence" value="ECO:0007669"/>
    <property type="project" value="UniProtKB-UniRule"/>
</dbReference>
<evidence type="ECO:0000259" key="9">
    <source>
        <dbReference type="SMART" id="SM00977"/>
    </source>
</evidence>
<dbReference type="PANTHER" id="PTHR43033">
    <property type="entry name" value="TRNA(ILE)-LYSIDINE SYNTHASE-RELATED"/>
    <property type="match status" value="1"/>
</dbReference>
<dbReference type="AlphaFoldDB" id="A0A1N7M615"/>
<dbReference type="SUPFAM" id="SSF52402">
    <property type="entry name" value="Adenine nucleotide alpha hydrolases-like"/>
    <property type="match status" value="1"/>
</dbReference>
<evidence type="ECO:0000256" key="5">
    <source>
        <dbReference type="ARBA" id="ARBA00022741"/>
    </source>
</evidence>
<comment type="subcellular location">
    <subcellularLocation>
        <location evidence="1 8">Cytoplasm</location>
    </subcellularLocation>
</comment>
<name>A0A1N7M615_9BACT</name>
<dbReference type="OrthoDB" id="9807403at2"/>
<evidence type="ECO:0000256" key="7">
    <source>
        <dbReference type="ARBA" id="ARBA00048539"/>
    </source>
</evidence>
<dbReference type="InterPro" id="IPR012796">
    <property type="entry name" value="Lysidine-tRNA-synth_C"/>
</dbReference>
<dbReference type="Pfam" id="PF11734">
    <property type="entry name" value="TilS_C"/>
    <property type="match status" value="1"/>
</dbReference>
<keyword evidence="3 8" id="KW-0436">Ligase</keyword>
<comment type="catalytic activity">
    <reaction evidence="7 8">
        <text>cytidine(34) in tRNA(Ile2) + L-lysine + ATP = lysidine(34) in tRNA(Ile2) + AMP + diphosphate + H(+)</text>
        <dbReference type="Rhea" id="RHEA:43744"/>
        <dbReference type="Rhea" id="RHEA-COMP:10625"/>
        <dbReference type="Rhea" id="RHEA-COMP:10670"/>
        <dbReference type="ChEBI" id="CHEBI:15378"/>
        <dbReference type="ChEBI" id="CHEBI:30616"/>
        <dbReference type="ChEBI" id="CHEBI:32551"/>
        <dbReference type="ChEBI" id="CHEBI:33019"/>
        <dbReference type="ChEBI" id="CHEBI:82748"/>
        <dbReference type="ChEBI" id="CHEBI:83665"/>
        <dbReference type="ChEBI" id="CHEBI:456215"/>
        <dbReference type="EC" id="6.3.4.19"/>
    </reaction>
</comment>
<keyword evidence="4 8" id="KW-0819">tRNA processing</keyword>
<dbReference type="GO" id="GO:0005524">
    <property type="term" value="F:ATP binding"/>
    <property type="evidence" value="ECO:0007669"/>
    <property type="project" value="UniProtKB-UniRule"/>
</dbReference>
<organism evidence="10 11">
    <name type="scientific">Belliella pelovolcani</name>
    <dbReference type="NCBI Taxonomy" id="529505"/>
    <lineage>
        <taxon>Bacteria</taxon>
        <taxon>Pseudomonadati</taxon>
        <taxon>Bacteroidota</taxon>
        <taxon>Cytophagia</taxon>
        <taxon>Cytophagales</taxon>
        <taxon>Cyclobacteriaceae</taxon>
        <taxon>Belliella</taxon>
    </lineage>
</organism>
<proteinExistence type="inferred from homology"/>
<dbReference type="InterPro" id="IPR014729">
    <property type="entry name" value="Rossmann-like_a/b/a_fold"/>
</dbReference>
<evidence type="ECO:0000313" key="10">
    <source>
        <dbReference type="EMBL" id="SIS81520.1"/>
    </source>
</evidence>
<dbReference type="GO" id="GO:0032267">
    <property type="term" value="F:tRNA(Ile)-lysidine synthase activity"/>
    <property type="evidence" value="ECO:0007669"/>
    <property type="project" value="UniProtKB-EC"/>
</dbReference>
<comment type="domain">
    <text evidence="8">The N-terminal region contains the highly conserved SGGXDS motif, predicted to be a P-loop motif involved in ATP binding.</text>
</comment>
<evidence type="ECO:0000256" key="1">
    <source>
        <dbReference type="ARBA" id="ARBA00004496"/>
    </source>
</evidence>
<keyword evidence="5 8" id="KW-0547">Nucleotide-binding</keyword>
<comment type="similarity">
    <text evidence="8">Belongs to the tRNA(Ile)-lysidine synthase family.</text>
</comment>
<reference evidence="11" key="1">
    <citation type="submission" date="2017-01" db="EMBL/GenBank/DDBJ databases">
        <authorList>
            <person name="Varghese N."/>
            <person name="Submissions S."/>
        </authorList>
    </citation>
    <scope>NUCLEOTIDE SEQUENCE [LARGE SCALE GENOMIC DNA]</scope>
    <source>
        <strain evidence="11">DSM 46698</strain>
    </source>
</reference>
<dbReference type="InterPro" id="IPR012094">
    <property type="entry name" value="tRNA_Ile_lys_synt"/>
</dbReference>
<dbReference type="STRING" id="529505.SAMN05421761_105127"/>
<dbReference type="RefSeq" id="WP_076500175.1">
    <property type="nucleotide sequence ID" value="NZ_FTOP01000005.1"/>
</dbReference>
<dbReference type="EMBL" id="FTOP01000005">
    <property type="protein sequence ID" value="SIS81520.1"/>
    <property type="molecule type" value="Genomic_DNA"/>
</dbReference>
<sequence length="438" mass="50316">MVEHFIQHIRTKNLFDLEKRYLLAISGGLDSTCLGHLLKAAGVKFALVHYNFGLRGAESDEDEAFVKEMADLWKVSIYSQKATPGVFDQTGKSIQMIARELRYAWFESILETKTYAGVVVAHHLEDQLETIFLNLLRGTGIEGMYGMAEKRDYLIRPLLPFKKSDLQDYMVSQRLPWRIDSSNEKNIYKRNFIRNEVFPLIQSVFPDAVTTLEGSFQRIKDTGKAFFHLYTLWRLEHVVEEGGFQYLPIKALDNLPGKHSMLYYWLRDSGFGMAEVEEVFAVLDQGESGKVFFSGKYVLNVDRAYLILGEQDFSQPEIKIDKTAISLVLNTAKYDILHLQAPSELDKSTDNAMLDLDKLEFPLSVRNWQIGDRLVPLGMKQYKKVSDLLIDLKVPVIHKKGVRVLCSGDEIVWVIGYRVSELFKVDVNTKAILYFKKR</sequence>
<dbReference type="CDD" id="cd01992">
    <property type="entry name" value="TilS_N"/>
    <property type="match status" value="1"/>
</dbReference>
<keyword evidence="2 8" id="KW-0963">Cytoplasm</keyword>
<dbReference type="Proteomes" id="UP000186026">
    <property type="component" value="Unassembled WGS sequence"/>
</dbReference>
<accession>A0A1N7M615</accession>
<evidence type="ECO:0000313" key="11">
    <source>
        <dbReference type="Proteomes" id="UP000186026"/>
    </source>
</evidence>
<dbReference type="HAMAP" id="MF_01161">
    <property type="entry name" value="tRNA_Ile_lys_synt"/>
    <property type="match status" value="1"/>
</dbReference>
<evidence type="ECO:0000256" key="6">
    <source>
        <dbReference type="ARBA" id="ARBA00022840"/>
    </source>
</evidence>
<gene>
    <name evidence="8" type="primary">tilS</name>
    <name evidence="10" type="ORF">SAMN05421761_105127</name>
</gene>
<keyword evidence="6 8" id="KW-0067">ATP-binding</keyword>
<dbReference type="NCBIfam" id="TIGR02432">
    <property type="entry name" value="lysidine_TilS_N"/>
    <property type="match status" value="1"/>
</dbReference>